<evidence type="ECO:0000259" key="6">
    <source>
        <dbReference type="PROSITE" id="PS51935"/>
    </source>
</evidence>
<dbReference type="SUPFAM" id="SSF54001">
    <property type="entry name" value="Cysteine proteinases"/>
    <property type="match status" value="1"/>
</dbReference>
<feature type="signal peptide" evidence="5">
    <location>
        <begin position="1"/>
        <end position="29"/>
    </location>
</feature>
<dbReference type="Pfam" id="PF07833">
    <property type="entry name" value="Cu_amine_oxidN1"/>
    <property type="match status" value="1"/>
</dbReference>
<keyword evidence="5" id="KW-0732">Signal</keyword>
<reference evidence="7 8" key="1">
    <citation type="submission" date="2020-09" db="EMBL/GenBank/DDBJ databases">
        <title>Paenibacillus sp. strain PR3 16S rRNA gene Genome sequencing and assembly.</title>
        <authorList>
            <person name="Kim J."/>
        </authorList>
    </citation>
    <scope>NUCLEOTIDE SEQUENCE [LARGE SCALE GENOMIC DNA]</scope>
    <source>
        <strain evidence="7 8">PR3</strain>
    </source>
</reference>
<dbReference type="Gene3D" id="3.90.1720.10">
    <property type="entry name" value="endopeptidase domain like (from Nostoc punctiforme)"/>
    <property type="match status" value="1"/>
</dbReference>
<dbReference type="PANTHER" id="PTHR47053">
    <property type="entry name" value="MUREIN DD-ENDOPEPTIDASE MEPH-RELATED"/>
    <property type="match status" value="1"/>
</dbReference>
<dbReference type="InterPro" id="IPR000064">
    <property type="entry name" value="NLP_P60_dom"/>
</dbReference>
<keyword evidence="3" id="KW-0378">Hydrolase</keyword>
<organism evidence="7 8">
    <name type="scientific">Paenibacillus terricola</name>
    <dbReference type="NCBI Taxonomy" id="2763503"/>
    <lineage>
        <taxon>Bacteria</taxon>
        <taxon>Bacillati</taxon>
        <taxon>Bacillota</taxon>
        <taxon>Bacilli</taxon>
        <taxon>Bacillales</taxon>
        <taxon>Paenibacillaceae</taxon>
        <taxon>Paenibacillus</taxon>
    </lineage>
</organism>
<keyword evidence="4" id="KW-0788">Thiol protease</keyword>
<dbReference type="InterPro" id="IPR012854">
    <property type="entry name" value="Cu_amine_oxidase-like_N"/>
</dbReference>
<gene>
    <name evidence="7" type="ORF">H8B09_21195</name>
</gene>
<evidence type="ECO:0000256" key="2">
    <source>
        <dbReference type="ARBA" id="ARBA00022670"/>
    </source>
</evidence>
<dbReference type="SUPFAM" id="SSF55383">
    <property type="entry name" value="Copper amine oxidase, domain N"/>
    <property type="match status" value="1"/>
</dbReference>
<sequence length="321" mass="35480">MPTIPFSAQSYVLLAAACGALLFVSGCGAADAERSRTSPVALAKRSARIMAADSAIPSRRIPILEEKLNGRVWIPLDEAVAPMGLRLHETKDRVAVGDSDAAYSVRASSKEAMSGDTKITLPDAPRKINGELYLTPRALASLLQTEVKWDNQTSDLHIRMLDDSYHTKQMLIRESELASGPGGGFKPFVQVDIDPQDVVRYAKTFLGTPYEFDADFYNKSHRFDCSSFTKYVYSRFGVDLPRSSRAQSAMGTRVELGDLQPADLMFFYTPGRYDSNKVVGHVGMYLGMGKFIQTYGDPGVVITDLNGYWKGRFLFGKRMGR</sequence>
<comment type="similarity">
    <text evidence="1">Belongs to the peptidase C40 family.</text>
</comment>
<dbReference type="Proteomes" id="UP000609346">
    <property type="component" value="Unassembled WGS sequence"/>
</dbReference>
<dbReference type="EMBL" id="JACXZA010000005">
    <property type="protein sequence ID" value="MBD3921298.1"/>
    <property type="molecule type" value="Genomic_DNA"/>
</dbReference>
<evidence type="ECO:0000256" key="3">
    <source>
        <dbReference type="ARBA" id="ARBA00022801"/>
    </source>
</evidence>
<dbReference type="InterPro" id="IPR038765">
    <property type="entry name" value="Papain-like_cys_pep_sf"/>
</dbReference>
<evidence type="ECO:0000256" key="1">
    <source>
        <dbReference type="ARBA" id="ARBA00007074"/>
    </source>
</evidence>
<dbReference type="InterPro" id="IPR036582">
    <property type="entry name" value="Mao_N_sf"/>
</dbReference>
<name>A0ABR8MZC2_9BACL</name>
<evidence type="ECO:0000313" key="8">
    <source>
        <dbReference type="Proteomes" id="UP000609346"/>
    </source>
</evidence>
<accession>A0ABR8MZC2</accession>
<evidence type="ECO:0000256" key="5">
    <source>
        <dbReference type="SAM" id="SignalP"/>
    </source>
</evidence>
<keyword evidence="2" id="KW-0645">Protease</keyword>
<protein>
    <submittedName>
        <fullName evidence="7">C40 family peptidase</fullName>
    </submittedName>
</protein>
<keyword evidence="8" id="KW-1185">Reference proteome</keyword>
<dbReference type="RefSeq" id="WP_191205561.1">
    <property type="nucleotide sequence ID" value="NZ_JACXZA010000005.1"/>
</dbReference>
<dbReference type="InterPro" id="IPR051202">
    <property type="entry name" value="Peptidase_C40"/>
</dbReference>
<evidence type="ECO:0000313" key="7">
    <source>
        <dbReference type="EMBL" id="MBD3921298.1"/>
    </source>
</evidence>
<feature type="domain" description="NlpC/P60" evidence="6">
    <location>
        <begin position="192"/>
        <end position="320"/>
    </location>
</feature>
<proteinExistence type="inferred from homology"/>
<comment type="caution">
    <text evidence="7">The sequence shown here is derived from an EMBL/GenBank/DDBJ whole genome shotgun (WGS) entry which is preliminary data.</text>
</comment>
<dbReference type="PANTHER" id="PTHR47053:SF1">
    <property type="entry name" value="MUREIN DD-ENDOPEPTIDASE MEPH-RELATED"/>
    <property type="match status" value="1"/>
</dbReference>
<dbReference type="PROSITE" id="PS51935">
    <property type="entry name" value="NLPC_P60"/>
    <property type="match status" value="1"/>
</dbReference>
<evidence type="ECO:0000256" key="4">
    <source>
        <dbReference type="ARBA" id="ARBA00022807"/>
    </source>
</evidence>
<feature type="chain" id="PRO_5046069135" evidence="5">
    <location>
        <begin position="30"/>
        <end position="321"/>
    </location>
</feature>
<dbReference type="Pfam" id="PF00877">
    <property type="entry name" value="NLPC_P60"/>
    <property type="match status" value="1"/>
</dbReference>